<keyword evidence="3" id="KW-1185">Reference proteome</keyword>
<dbReference type="PROSITE" id="PS50914">
    <property type="entry name" value="BON"/>
    <property type="match status" value="3"/>
</dbReference>
<dbReference type="InterPro" id="IPR007055">
    <property type="entry name" value="BON_dom"/>
</dbReference>
<evidence type="ECO:0000313" key="3">
    <source>
        <dbReference type="Proteomes" id="UP000030111"/>
    </source>
</evidence>
<dbReference type="Pfam" id="PF04972">
    <property type="entry name" value="BON"/>
    <property type="match status" value="3"/>
</dbReference>
<dbReference type="STRING" id="1121898.GCA_000422725_01075"/>
<organism evidence="2 3">
    <name type="scientific">Flavobacterium subsaxonicum WB 4.1-42 = DSM 21790</name>
    <dbReference type="NCBI Taxonomy" id="1121898"/>
    <lineage>
        <taxon>Bacteria</taxon>
        <taxon>Pseudomonadati</taxon>
        <taxon>Bacteroidota</taxon>
        <taxon>Flavobacteriia</taxon>
        <taxon>Flavobacteriales</taxon>
        <taxon>Flavobacteriaceae</taxon>
        <taxon>Flavobacterium</taxon>
    </lineage>
</organism>
<protein>
    <recommendedName>
        <fullName evidence="1">BON domain-containing protein</fullName>
    </recommendedName>
</protein>
<proteinExistence type="predicted"/>
<dbReference type="EMBL" id="JRLY01000001">
    <property type="protein sequence ID" value="KGO95088.1"/>
    <property type="molecule type" value="Genomic_DNA"/>
</dbReference>
<reference evidence="2 3" key="1">
    <citation type="submission" date="2013-09" db="EMBL/GenBank/DDBJ databases">
        <authorList>
            <person name="Zeng Z."/>
            <person name="Chen C."/>
        </authorList>
    </citation>
    <scope>NUCLEOTIDE SEQUENCE [LARGE SCALE GENOMIC DNA]</scope>
    <source>
        <strain evidence="2 3">WB 4.1-42</strain>
    </source>
</reference>
<dbReference type="eggNOG" id="COG2823">
    <property type="taxonomic scope" value="Bacteria"/>
</dbReference>
<comment type="caution">
    <text evidence="2">The sequence shown here is derived from an EMBL/GenBank/DDBJ whole genome shotgun (WGS) entry which is preliminary data.</text>
</comment>
<evidence type="ECO:0000313" key="2">
    <source>
        <dbReference type="EMBL" id="KGO95088.1"/>
    </source>
</evidence>
<dbReference type="OrthoDB" id="870892at2"/>
<accession>A0A0A2MUE1</accession>
<sequence length="223" mass="24673">MKTDEVLQKEVQDALKWEPQLHPAEIGVIVKKGIVTLTGNLDSYAKKIEAEHAAKMVAGVKAVVDEIEVVIGKNHLVSDNDIAADAVRMLSGSLVFDQHAVKVVVEDGWVTLDGQLRWDFQREMARRAVKDLPGVKGVINNIRLKKELHDVVEKGLVEDALRRHWAIDADEIDVKAAGATITLSGFVSSIYQREEAEKAAYKTPGVLKVINNLEICTEQPYLC</sequence>
<name>A0A0A2MUE1_9FLAO</name>
<dbReference type="RefSeq" id="WP_026992467.1">
    <property type="nucleotide sequence ID" value="NZ_JRLY01000001.1"/>
</dbReference>
<feature type="domain" description="BON" evidence="1">
    <location>
        <begin position="78"/>
        <end position="146"/>
    </location>
</feature>
<dbReference type="Proteomes" id="UP000030111">
    <property type="component" value="Unassembled WGS sequence"/>
</dbReference>
<dbReference type="PANTHER" id="PTHR34606">
    <property type="entry name" value="BON DOMAIN-CONTAINING PROTEIN"/>
    <property type="match status" value="1"/>
</dbReference>
<dbReference type="InterPro" id="IPR014004">
    <property type="entry name" value="Transpt-assoc_nodulatn_dom_bac"/>
</dbReference>
<dbReference type="AlphaFoldDB" id="A0A0A2MUE1"/>
<dbReference type="Gene3D" id="3.30.1340.30">
    <property type="match status" value="3"/>
</dbReference>
<dbReference type="InterPro" id="IPR051686">
    <property type="entry name" value="Lipoprotein_DolP"/>
</dbReference>
<evidence type="ECO:0000259" key="1">
    <source>
        <dbReference type="PROSITE" id="PS50914"/>
    </source>
</evidence>
<gene>
    <name evidence="2" type="ORF">Q766_03010</name>
</gene>
<dbReference type="PANTHER" id="PTHR34606:SF15">
    <property type="entry name" value="BON DOMAIN-CONTAINING PROTEIN"/>
    <property type="match status" value="1"/>
</dbReference>
<dbReference type="SMART" id="SM00749">
    <property type="entry name" value="BON"/>
    <property type="match status" value="3"/>
</dbReference>
<feature type="domain" description="BON" evidence="1">
    <location>
        <begin position="149"/>
        <end position="217"/>
    </location>
</feature>
<feature type="domain" description="BON" evidence="1">
    <location>
        <begin position="3"/>
        <end position="71"/>
    </location>
</feature>